<dbReference type="PANTHER" id="PTHR12695">
    <property type="entry name" value="GENERAL TRANSCRIPTION FACTOR IIH SUBUNIT 2"/>
    <property type="match status" value="1"/>
</dbReference>
<sequence length="226" mass="24950">MPASGDEYVADGSDDDLPRASTRGRAAARRANARESAQSFEVTRTWDLLIEGADGTITGAVEGLLEAGKRKRLLKDTTPLQRGIIRHLILILDMSLSMNEKDLRPTRYLLTLSYTESFIREFFEQNPISQLGIIGMRDGVALRISDMSGNPNSHLSAIQKYRKEEPKGSPSLENALEMARAGLFHSPSHGTREILLVFGALHTSDPGDIHNTINSLVHDKIRATDE</sequence>
<protein>
    <recommendedName>
        <fullName evidence="12">VWFA domain-containing protein</fullName>
    </recommendedName>
</protein>
<feature type="region of interest" description="Disordered" evidence="11">
    <location>
        <begin position="1"/>
        <end position="25"/>
    </location>
</feature>
<evidence type="ECO:0000256" key="5">
    <source>
        <dbReference type="ARBA" id="ARBA00022771"/>
    </source>
</evidence>
<evidence type="ECO:0000256" key="3">
    <source>
        <dbReference type="ARBA" id="ARBA00022723"/>
    </source>
</evidence>
<gene>
    <name evidence="13" type="ORF">AYL99_00604</name>
</gene>
<evidence type="ECO:0000256" key="8">
    <source>
        <dbReference type="ARBA" id="ARBA00023163"/>
    </source>
</evidence>
<evidence type="ECO:0000256" key="10">
    <source>
        <dbReference type="ARBA" id="ARBA00023242"/>
    </source>
</evidence>
<reference evidence="13 14" key="1">
    <citation type="submission" date="2016-04" db="EMBL/GenBank/DDBJ databases">
        <title>Draft genome of Fonsecaea erecta CBS 125763.</title>
        <authorList>
            <person name="Weiss V.A."/>
            <person name="Vicente V.A."/>
            <person name="Raittz R.T."/>
            <person name="Moreno L.F."/>
            <person name="De Souza E.M."/>
            <person name="Pedrosa F.O."/>
            <person name="Steffens M.B."/>
            <person name="Faoro H."/>
            <person name="Tadra-Sfeir M.Z."/>
            <person name="Najafzadeh M.J."/>
            <person name="Felipe M.S."/>
            <person name="Teixeira M."/>
            <person name="Sun J."/>
            <person name="Xi L."/>
            <person name="Gomes R."/>
            <person name="De Azevedo C.M."/>
            <person name="Salgado C.G."/>
            <person name="Da Silva M.B."/>
            <person name="Nascimento M.F."/>
            <person name="Queiroz-Telles F."/>
            <person name="Attili D.S."/>
            <person name="Gorbushina A."/>
        </authorList>
    </citation>
    <scope>NUCLEOTIDE SEQUENCE [LARGE SCALE GENOMIC DNA]</scope>
    <source>
        <strain evidence="13 14">CBS 125763</strain>
    </source>
</reference>
<dbReference type="FunFam" id="3.40.50.410:FF:000015">
    <property type="entry name" value="General transcription factor IIH subunit 2"/>
    <property type="match status" value="1"/>
</dbReference>
<keyword evidence="14" id="KW-1185">Reference proteome</keyword>
<dbReference type="Proteomes" id="UP000078343">
    <property type="component" value="Unassembled WGS sequence"/>
</dbReference>
<keyword evidence="3" id="KW-0479">Metal-binding</keyword>
<dbReference type="STRING" id="1367422.A0A178ZY47"/>
<dbReference type="GO" id="GO:0008270">
    <property type="term" value="F:zinc ion binding"/>
    <property type="evidence" value="ECO:0007669"/>
    <property type="project" value="UniProtKB-KW"/>
</dbReference>
<dbReference type="RefSeq" id="XP_018697999.1">
    <property type="nucleotide sequence ID" value="XM_018832120.1"/>
</dbReference>
<evidence type="ECO:0000259" key="12">
    <source>
        <dbReference type="PROSITE" id="PS50234"/>
    </source>
</evidence>
<comment type="subcellular location">
    <subcellularLocation>
        <location evidence="1">Nucleus</location>
    </subcellularLocation>
</comment>
<keyword evidence="9" id="KW-0234">DNA repair</keyword>
<evidence type="ECO:0000256" key="4">
    <source>
        <dbReference type="ARBA" id="ARBA00022763"/>
    </source>
</evidence>
<accession>A0A178ZY47</accession>
<dbReference type="InterPro" id="IPR002035">
    <property type="entry name" value="VWF_A"/>
</dbReference>
<comment type="similarity">
    <text evidence="2">Belongs to the GTF2H2 family.</text>
</comment>
<organism evidence="13 14">
    <name type="scientific">Fonsecaea erecta</name>
    <dbReference type="NCBI Taxonomy" id="1367422"/>
    <lineage>
        <taxon>Eukaryota</taxon>
        <taxon>Fungi</taxon>
        <taxon>Dikarya</taxon>
        <taxon>Ascomycota</taxon>
        <taxon>Pezizomycotina</taxon>
        <taxon>Eurotiomycetes</taxon>
        <taxon>Chaetothyriomycetidae</taxon>
        <taxon>Chaetothyriales</taxon>
        <taxon>Herpotrichiellaceae</taxon>
        <taxon>Fonsecaea</taxon>
    </lineage>
</organism>
<dbReference type="Pfam" id="PF04056">
    <property type="entry name" value="Ssl1"/>
    <property type="match status" value="1"/>
</dbReference>
<feature type="domain" description="VWFA" evidence="12">
    <location>
        <begin position="87"/>
        <end position="226"/>
    </location>
</feature>
<evidence type="ECO:0000256" key="7">
    <source>
        <dbReference type="ARBA" id="ARBA00023015"/>
    </source>
</evidence>
<keyword evidence="6" id="KW-0862">Zinc</keyword>
<dbReference type="EMBL" id="LVYI01000001">
    <property type="protein sequence ID" value="OAP64632.1"/>
    <property type="molecule type" value="Genomic_DNA"/>
</dbReference>
<keyword evidence="5" id="KW-0863">Zinc-finger</keyword>
<evidence type="ECO:0000256" key="2">
    <source>
        <dbReference type="ARBA" id="ARBA00006092"/>
    </source>
</evidence>
<dbReference type="GO" id="GO:0005675">
    <property type="term" value="C:transcription factor TFIIH holo complex"/>
    <property type="evidence" value="ECO:0007669"/>
    <property type="project" value="TreeGrafter"/>
</dbReference>
<keyword evidence="7" id="KW-0805">Transcription regulation</keyword>
<dbReference type="GO" id="GO:0006367">
    <property type="term" value="P:transcription initiation at RNA polymerase II promoter"/>
    <property type="evidence" value="ECO:0007669"/>
    <property type="project" value="EnsemblFungi"/>
</dbReference>
<dbReference type="InterPro" id="IPR036465">
    <property type="entry name" value="vWFA_dom_sf"/>
</dbReference>
<dbReference type="AlphaFoldDB" id="A0A178ZY47"/>
<dbReference type="SUPFAM" id="SSF53300">
    <property type="entry name" value="vWA-like"/>
    <property type="match status" value="1"/>
</dbReference>
<dbReference type="InterPro" id="IPR007198">
    <property type="entry name" value="Ssl1-like"/>
</dbReference>
<evidence type="ECO:0000256" key="1">
    <source>
        <dbReference type="ARBA" id="ARBA00004123"/>
    </source>
</evidence>
<evidence type="ECO:0000256" key="9">
    <source>
        <dbReference type="ARBA" id="ARBA00023204"/>
    </source>
</evidence>
<evidence type="ECO:0000256" key="11">
    <source>
        <dbReference type="SAM" id="MobiDB-lite"/>
    </source>
</evidence>
<evidence type="ECO:0000313" key="13">
    <source>
        <dbReference type="EMBL" id="OAP64632.1"/>
    </source>
</evidence>
<evidence type="ECO:0000313" key="14">
    <source>
        <dbReference type="Proteomes" id="UP000078343"/>
    </source>
</evidence>
<comment type="caution">
    <text evidence="13">The sequence shown here is derived from an EMBL/GenBank/DDBJ whole genome shotgun (WGS) entry which is preliminary data.</text>
</comment>
<dbReference type="GeneID" id="30004774"/>
<dbReference type="GO" id="GO:0006289">
    <property type="term" value="P:nucleotide-excision repair"/>
    <property type="evidence" value="ECO:0007669"/>
    <property type="project" value="TreeGrafter"/>
</dbReference>
<dbReference type="OrthoDB" id="284275at2759"/>
<dbReference type="PANTHER" id="PTHR12695:SF2">
    <property type="entry name" value="GENERAL TRANSCRIPTION FACTOR IIH SUBUNIT 2-RELATED"/>
    <property type="match status" value="1"/>
</dbReference>
<dbReference type="PROSITE" id="PS50234">
    <property type="entry name" value="VWFA"/>
    <property type="match status" value="1"/>
</dbReference>
<evidence type="ECO:0000256" key="6">
    <source>
        <dbReference type="ARBA" id="ARBA00022833"/>
    </source>
</evidence>
<keyword evidence="8" id="KW-0804">Transcription</keyword>
<keyword evidence="10" id="KW-0539">Nucleus</keyword>
<dbReference type="GO" id="GO:0006357">
    <property type="term" value="P:regulation of transcription by RNA polymerase II"/>
    <property type="evidence" value="ECO:0007669"/>
    <property type="project" value="TreeGrafter"/>
</dbReference>
<keyword evidence="4" id="KW-0227">DNA damage</keyword>
<dbReference type="GO" id="GO:0016251">
    <property type="term" value="F:RNA polymerase II general transcription initiation factor activity"/>
    <property type="evidence" value="ECO:0007669"/>
    <property type="project" value="EnsemblFungi"/>
</dbReference>
<dbReference type="Gene3D" id="3.40.50.410">
    <property type="entry name" value="von Willebrand factor, type A domain"/>
    <property type="match status" value="1"/>
</dbReference>
<name>A0A178ZY47_9EURO</name>
<proteinExistence type="inferred from homology"/>